<dbReference type="RefSeq" id="WP_259857354.1">
    <property type="nucleotide sequence ID" value="NZ_BAAAST010000001.1"/>
</dbReference>
<dbReference type="SUPFAM" id="SSF52402">
    <property type="entry name" value="Adenine nucleotide alpha hydrolases-like"/>
    <property type="match status" value="2"/>
</dbReference>
<evidence type="ECO:0000313" key="4">
    <source>
        <dbReference type="Proteomes" id="UP001059617"/>
    </source>
</evidence>
<reference evidence="3" key="2">
    <citation type="submission" date="2022-09" db="EMBL/GenBank/DDBJ databases">
        <title>Biosynthetic gene clusters of Dactylosporangioum fulvum.</title>
        <authorList>
            <person name="Caradec T."/>
        </authorList>
    </citation>
    <scope>NUCLEOTIDE SEQUENCE</scope>
    <source>
        <strain evidence="3">NRRL B-16292</strain>
    </source>
</reference>
<dbReference type="PRINTS" id="PR01438">
    <property type="entry name" value="UNVRSLSTRESS"/>
</dbReference>
<dbReference type="PANTHER" id="PTHR31964:SF113">
    <property type="entry name" value="USPA DOMAIN-CONTAINING PROTEIN"/>
    <property type="match status" value="1"/>
</dbReference>
<dbReference type="Gene3D" id="3.40.50.620">
    <property type="entry name" value="HUPs"/>
    <property type="match status" value="2"/>
</dbReference>
<protein>
    <submittedName>
        <fullName evidence="3">Universal stress protein</fullName>
    </submittedName>
</protein>
<organism evidence="3 4">
    <name type="scientific">Dactylosporangium fulvum</name>
    <dbReference type="NCBI Taxonomy" id="53359"/>
    <lineage>
        <taxon>Bacteria</taxon>
        <taxon>Bacillati</taxon>
        <taxon>Actinomycetota</taxon>
        <taxon>Actinomycetes</taxon>
        <taxon>Micromonosporales</taxon>
        <taxon>Micromonosporaceae</taxon>
        <taxon>Dactylosporangium</taxon>
    </lineage>
</organism>
<comment type="similarity">
    <text evidence="1">Belongs to the universal stress protein A family.</text>
</comment>
<dbReference type="InterPro" id="IPR006016">
    <property type="entry name" value="UspA"/>
</dbReference>
<dbReference type="PANTHER" id="PTHR31964">
    <property type="entry name" value="ADENINE NUCLEOTIDE ALPHA HYDROLASES-LIKE SUPERFAMILY PROTEIN"/>
    <property type="match status" value="1"/>
</dbReference>
<evidence type="ECO:0000256" key="1">
    <source>
        <dbReference type="ARBA" id="ARBA00008791"/>
    </source>
</evidence>
<evidence type="ECO:0000259" key="2">
    <source>
        <dbReference type="Pfam" id="PF00582"/>
    </source>
</evidence>
<feature type="domain" description="UspA" evidence="2">
    <location>
        <begin position="150"/>
        <end position="278"/>
    </location>
</feature>
<evidence type="ECO:0000313" key="3">
    <source>
        <dbReference type="EMBL" id="UWP79596.1"/>
    </source>
</evidence>
<dbReference type="EMBL" id="CP073720">
    <property type="protein sequence ID" value="UWP79596.1"/>
    <property type="molecule type" value="Genomic_DNA"/>
</dbReference>
<dbReference type="InterPro" id="IPR014729">
    <property type="entry name" value="Rossmann-like_a/b/a_fold"/>
</dbReference>
<sequence length="284" mass="29598">MNEQRIVVGYDGSLEARDAVDWAAAEAARTATPLRIVNAYQFAWPAAYYAGATDAIVAEAEEYAERTIAEIVEHVRKHHLAVDVTGTAVHAAPALALLDLAEHAKLLVVGNRGAGGMANLLLGSVSQQVATHARVPVTVVRGRSRAAEGPVVVGVDGSASTEAALALAFEAAVARGTEVIAIRAYTPPSPVVVPPSAVEAHERETLDASLAGWREKYPGVKVEALLAVGRPAQVLIGVSHTAQLVVVGSRGHGGFTGLLLGSVGQQLMHHAECPILIAHEPKRS</sequence>
<feature type="domain" description="UspA" evidence="2">
    <location>
        <begin position="4"/>
        <end position="141"/>
    </location>
</feature>
<gene>
    <name evidence="3" type="ORF">Dfulv_31080</name>
</gene>
<dbReference type="InterPro" id="IPR006015">
    <property type="entry name" value="Universal_stress_UspA"/>
</dbReference>
<name>A0ABY5VR99_9ACTN</name>
<keyword evidence="4" id="KW-1185">Reference proteome</keyword>
<accession>A0ABY5VR99</accession>
<proteinExistence type="inferred from homology"/>
<dbReference type="Proteomes" id="UP001059617">
    <property type="component" value="Chromosome"/>
</dbReference>
<reference evidence="3" key="1">
    <citation type="submission" date="2021-04" db="EMBL/GenBank/DDBJ databases">
        <authorList>
            <person name="Hartkoorn R.C."/>
            <person name="Beaudoing E."/>
            <person name="Hot D."/>
        </authorList>
    </citation>
    <scope>NUCLEOTIDE SEQUENCE</scope>
    <source>
        <strain evidence="3">NRRL B-16292</strain>
    </source>
</reference>
<dbReference type="Pfam" id="PF00582">
    <property type="entry name" value="Usp"/>
    <property type="match status" value="2"/>
</dbReference>